<reference evidence="1 2" key="1">
    <citation type="submission" date="2016-07" db="EMBL/GenBank/DDBJ databases">
        <title>Multiple horizontal gene transfer events from other fungi enriched the ability of initially mycotrophic Trichoderma (Ascomycota) to feed on dead plant biomass.</title>
        <authorList>
            <consortium name="DOE Joint Genome Institute"/>
            <person name="Aerts A."/>
            <person name="Atanasova L."/>
            <person name="Chenthamara K."/>
            <person name="Zhang J."/>
            <person name="Grujic M."/>
            <person name="Henrissat B."/>
            <person name="Kuo A."/>
            <person name="Salamov A."/>
            <person name="Lipzen A."/>
            <person name="Labutti K."/>
            <person name="Barry K."/>
            <person name="Miao Y."/>
            <person name="Rahimi M.J."/>
            <person name="Shen Q."/>
            <person name="Grigoriev I.V."/>
            <person name="Kubicek C.P."/>
            <person name="Druzhinina I.S."/>
        </authorList>
    </citation>
    <scope>NUCLEOTIDE SEQUENCE [LARGE SCALE GENOMIC DNA]</scope>
    <source>
        <strain evidence="1 2">CBS 433.97</strain>
    </source>
</reference>
<protein>
    <submittedName>
        <fullName evidence="1">Uncharacterized protein</fullName>
    </submittedName>
</protein>
<name>A0A2T3ZD01_TRIA4</name>
<dbReference type="AlphaFoldDB" id="A0A2T3ZD01"/>
<sequence length="99" mass="11503">MKHRISHYQSPKKRQIPFPIMEKKEKFIQSQMVFFFFFFFSPNCLPPPFSRKKLFFARLACNFRGSLLSCSSSCSSARPRILSKPVHLLLEAVESVVGD</sequence>
<evidence type="ECO:0000313" key="2">
    <source>
        <dbReference type="Proteomes" id="UP000240493"/>
    </source>
</evidence>
<dbReference type="Proteomes" id="UP000240493">
    <property type="component" value="Unassembled WGS sequence"/>
</dbReference>
<proteinExistence type="predicted"/>
<evidence type="ECO:0000313" key="1">
    <source>
        <dbReference type="EMBL" id="PTB42687.1"/>
    </source>
</evidence>
<gene>
    <name evidence="1" type="ORF">M441DRAFT_393715</name>
</gene>
<organism evidence="1 2">
    <name type="scientific">Trichoderma asperellum (strain ATCC 204424 / CBS 433.97 / NBRC 101777)</name>
    <dbReference type="NCBI Taxonomy" id="1042311"/>
    <lineage>
        <taxon>Eukaryota</taxon>
        <taxon>Fungi</taxon>
        <taxon>Dikarya</taxon>
        <taxon>Ascomycota</taxon>
        <taxon>Pezizomycotina</taxon>
        <taxon>Sordariomycetes</taxon>
        <taxon>Hypocreomycetidae</taxon>
        <taxon>Hypocreales</taxon>
        <taxon>Hypocreaceae</taxon>
        <taxon>Trichoderma</taxon>
    </lineage>
</organism>
<dbReference type="EMBL" id="KZ679260">
    <property type="protein sequence ID" value="PTB42687.1"/>
    <property type="molecule type" value="Genomic_DNA"/>
</dbReference>
<keyword evidence="2" id="KW-1185">Reference proteome</keyword>
<accession>A0A2T3ZD01</accession>